<dbReference type="GO" id="GO:0008137">
    <property type="term" value="F:NADH dehydrogenase (ubiquinone) activity"/>
    <property type="evidence" value="ECO:0007669"/>
    <property type="project" value="UniProtKB-EC"/>
</dbReference>
<accession>A0A169STX8</accession>
<keyword evidence="9" id="KW-0249">Electron transport</keyword>
<evidence type="ECO:0000256" key="5">
    <source>
        <dbReference type="ARBA" id="ARBA00022448"/>
    </source>
</evidence>
<evidence type="ECO:0000256" key="8">
    <source>
        <dbReference type="ARBA" id="ARBA00022967"/>
    </source>
</evidence>
<evidence type="ECO:0000256" key="4">
    <source>
        <dbReference type="ARBA" id="ARBA00021095"/>
    </source>
</evidence>
<reference evidence="17" key="1">
    <citation type="journal article" date="2016" name="Mol. Phylogenet. Evol.">
        <title>The taxonomic position and the unexpected divergence of the Habu viper, Protobothrops among Japanese subtropical islands.</title>
        <authorList>
            <person name="Shibata H."/>
            <person name="Chijiwa T."/>
            <person name="Hattori S."/>
            <person name="Terada K."/>
            <person name="Ohno M."/>
            <person name="Fukumaki Y."/>
        </authorList>
    </citation>
    <scope>NUCLEOTIDE SEQUENCE</scope>
    <source>
        <strain evidence="17">OOR001</strain>
    </source>
</reference>
<dbReference type="PANTHER" id="PTHR11435:SF1">
    <property type="entry name" value="NADH-UBIQUINONE OXIDOREDUCTASE CHAIN 6"/>
    <property type="match status" value="1"/>
</dbReference>
<keyword evidence="7 16" id="KW-0812">Transmembrane</keyword>
<organism evidence="17">
    <name type="scientific">Ovophis okinavensis</name>
    <name type="common">Ryukyu Island pit viper</name>
    <name type="synonym">Trimeresurus okinavensis</name>
    <dbReference type="NCBI Taxonomy" id="8769"/>
    <lineage>
        <taxon>Eukaryota</taxon>
        <taxon>Metazoa</taxon>
        <taxon>Chordata</taxon>
        <taxon>Craniata</taxon>
        <taxon>Vertebrata</taxon>
        <taxon>Euteleostomi</taxon>
        <taxon>Lepidosauria</taxon>
        <taxon>Squamata</taxon>
        <taxon>Bifurcata</taxon>
        <taxon>Unidentata</taxon>
        <taxon>Episquamata</taxon>
        <taxon>Toxicofera</taxon>
        <taxon>Serpentes</taxon>
        <taxon>Colubroidea</taxon>
        <taxon>Viperidae</taxon>
        <taxon>Crotalinae</taxon>
        <taxon>Ovophis</taxon>
    </lineage>
</organism>
<gene>
    <name evidence="17" type="primary">ND6</name>
</gene>
<feature type="transmembrane region" description="Helical" evidence="16">
    <location>
        <begin position="87"/>
        <end position="120"/>
    </location>
</feature>
<evidence type="ECO:0000256" key="2">
    <source>
        <dbReference type="ARBA" id="ARBA00005698"/>
    </source>
</evidence>
<dbReference type="AlphaFoldDB" id="A0A169STX8"/>
<dbReference type="GO" id="GO:0031966">
    <property type="term" value="C:mitochondrial membrane"/>
    <property type="evidence" value="ECO:0007669"/>
    <property type="project" value="UniProtKB-SubCell"/>
</dbReference>
<name>A0A169STX8_OVOOK</name>
<evidence type="ECO:0000256" key="13">
    <source>
        <dbReference type="ARBA" id="ARBA00023136"/>
    </source>
</evidence>
<keyword evidence="12 17" id="KW-0496">Mitochondrion</keyword>
<keyword evidence="8" id="KW-1278">Translocase</keyword>
<protein>
    <recommendedName>
        <fullName evidence="4">NADH-ubiquinone oxidoreductase chain 6</fullName>
        <ecNumber evidence="3">7.1.1.2</ecNumber>
    </recommendedName>
    <alternativeName>
        <fullName evidence="14">NADH dehydrogenase subunit 6</fullName>
    </alternativeName>
</protein>
<sequence length="171" mass="18370">MFFVEYLLYFILALVFFGVVILSFAVVPYLGVISLMSVSFFCCVAMILMGRTYAALVMYIVYLGGLVVVFGYCVSVEKGGEVAGGGVWCLFVFVVVGVVVCVSMLVVGGGGQGLLIYSGWEDWVCLEVNGYGVFYCGGGMGLVVCAWGLVVALFSVLVILSWTRLGGFRPF</sequence>
<evidence type="ECO:0000256" key="9">
    <source>
        <dbReference type="ARBA" id="ARBA00022982"/>
    </source>
</evidence>
<evidence type="ECO:0000256" key="3">
    <source>
        <dbReference type="ARBA" id="ARBA00012944"/>
    </source>
</evidence>
<evidence type="ECO:0000256" key="16">
    <source>
        <dbReference type="SAM" id="Phobius"/>
    </source>
</evidence>
<evidence type="ECO:0000256" key="7">
    <source>
        <dbReference type="ARBA" id="ARBA00022692"/>
    </source>
</evidence>
<dbReference type="InterPro" id="IPR050269">
    <property type="entry name" value="ComplexI_Subunit6"/>
</dbReference>
<proteinExistence type="inferred from homology"/>
<comment type="subcellular location">
    <subcellularLocation>
        <location evidence="1">Mitochondrion membrane</location>
        <topology evidence="1">Multi-pass membrane protein</topology>
    </subcellularLocation>
</comment>
<keyword evidence="10 16" id="KW-1133">Transmembrane helix</keyword>
<dbReference type="EMBL" id="LC073749">
    <property type="protein sequence ID" value="BAU98025.1"/>
    <property type="molecule type" value="Genomic_DNA"/>
</dbReference>
<evidence type="ECO:0000313" key="17">
    <source>
        <dbReference type="EMBL" id="BAU98025.1"/>
    </source>
</evidence>
<comment type="catalytic activity">
    <reaction evidence="15">
        <text>a ubiquinone + NADH + 5 H(+)(in) = a ubiquinol + NAD(+) + 4 H(+)(out)</text>
        <dbReference type="Rhea" id="RHEA:29091"/>
        <dbReference type="Rhea" id="RHEA-COMP:9565"/>
        <dbReference type="Rhea" id="RHEA-COMP:9566"/>
        <dbReference type="ChEBI" id="CHEBI:15378"/>
        <dbReference type="ChEBI" id="CHEBI:16389"/>
        <dbReference type="ChEBI" id="CHEBI:17976"/>
        <dbReference type="ChEBI" id="CHEBI:57540"/>
        <dbReference type="ChEBI" id="CHEBI:57945"/>
        <dbReference type="EC" id="7.1.1.2"/>
    </reaction>
</comment>
<dbReference type="PANTHER" id="PTHR11435">
    <property type="entry name" value="NADH UBIQUINONE OXIDOREDUCTASE SUBUNIT ND6"/>
    <property type="match status" value="1"/>
</dbReference>
<evidence type="ECO:0000256" key="10">
    <source>
        <dbReference type="ARBA" id="ARBA00022989"/>
    </source>
</evidence>
<evidence type="ECO:0000256" key="1">
    <source>
        <dbReference type="ARBA" id="ARBA00004225"/>
    </source>
</evidence>
<evidence type="ECO:0000256" key="12">
    <source>
        <dbReference type="ARBA" id="ARBA00023128"/>
    </source>
</evidence>
<comment type="similarity">
    <text evidence="2">Belongs to the complex I subunit 6 family.</text>
</comment>
<geneLocation type="mitochondrion" evidence="17"/>
<feature type="transmembrane region" description="Helical" evidence="16">
    <location>
        <begin position="56"/>
        <end position="75"/>
    </location>
</feature>
<feature type="transmembrane region" description="Helical" evidence="16">
    <location>
        <begin position="132"/>
        <end position="160"/>
    </location>
</feature>
<dbReference type="EC" id="7.1.1.2" evidence="3"/>
<feature type="transmembrane region" description="Helical" evidence="16">
    <location>
        <begin position="32"/>
        <end position="50"/>
    </location>
</feature>
<evidence type="ECO:0000256" key="6">
    <source>
        <dbReference type="ARBA" id="ARBA00022660"/>
    </source>
</evidence>
<evidence type="ECO:0000256" key="15">
    <source>
        <dbReference type="ARBA" id="ARBA00049551"/>
    </source>
</evidence>
<feature type="transmembrane region" description="Helical" evidence="16">
    <location>
        <begin position="6"/>
        <end position="25"/>
    </location>
</feature>
<keyword evidence="6" id="KW-0679">Respiratory chain</keyword>
<evidence type="ECO:0000256" key="14">
    <source>
        <dbReference type="ARBA" id="ARBA00031019"/>
    </source>
</evidence>
<evidence type="ECO:0000256" key="11">
    <source>
        <dbReference type="ARBA" id="ARBA00023027"/>
    </source>
</evidence>
<keyword evidence="13 16" id="KW-0472">Membrane</keyword>
<keyword evidence="11" id="KW-0520">NAD</keyword>
<keyword evidence="5" id="KW-0813">Transport</keyword>